<reference evidence="2" key="1">
    <citation type="journal article" date="2019" name="bioRxiv">
        <title>The Genome of the Zebra Mussel, Dreissena polymorpha: A Resource for Invasive Species Research.</title>
        <authorList>
            <person name="McCartney M.A."/>
            <person name="Auch B."/>
            <person name="Kono T."/>
            <person name="Mallez S."/>
            <person name="Zhang Y."/>
            <person name="Obille A."/>
            <person name="Becker A."/>
            <person name="Abrahante J.E."/>
            <person name="Garbe J."/>
            <person name="Badalamenti J.P."/>
            <person name="Herman A."/>
            <person name="Mangelson H."/>
            <person name="Liachko I."/>
            <person name="Sullivan S."/>
            <person name="Sone E.D."/>
            <person name="Koren S."/>
            <person name="Silverstein K.A.T."/>
            <person name="Beckman K.B."/>
            <person name="Gohl D.M."/>
        </authorList>
    </citation>
    <scope>NUCLEOTIDE SEQUENCE</scope>
    <source>
        <strain evidence="2">Duluth1</strain>
        <tissue evidence="2">Whole animal</tissue>
    </source>
</reference>
<protein>
    <recommendedName>
        <fullName evidence="1">INTS4 8 helical bundle domain-containing protein</fullName>
    </recommendedName>
</protein>
<dbReference type="GO" id="GO:0016180">
    <property type="term" value="P:snRNA processing"/>
    <property type="evidence" value="ECO:0007669"/>
    <property type="project" value="TreeGrafter"/>
</dbReference>
<accession>A0A9D4FS61</accession>
<gene>
    <name evidence="2" type="ORF">DPMN_132281</name>
</gene>
<dbReference type="Proteomes" id="UP000828390">
    <property type="component" value="Unassembled WGS sequence"/>
</dbReference>
<dbReference type="GO" id="GO:0032039">
    <property type="term" value="C:integrator complex"/>
    <property type="evidence" value="ECO:0007669"/>
    <property type="project" value="TreeGrafter"/>
</dbReference>
<feature type="non-terminal residue" evidence="2">
    <location>
        <position position="736"/>
    </location>
</feature>
<keyword evidence="3" id="KW-1185">Reference proteome</keyword>
<sequence>MAALLKKRALAEYSQVIQEEAPKPVKKLRLTQKPSEPDVQLNLQGLSSQDALQALLRFECSLPVSVVSLGPIIQDLLEHYGREKEALVRAKIAMLLGKLVKSPGISGENLADELIALLAKEDSQKARCQLIAALSVIGQASPLNRPLHQLLVGIAKQNLRSDYHAIRSSCLHLIGCLASHDHTAKPLIGSMESADPPDKGEHSAVIDSQKLLESYLQDQDPRVRSSAFEALLHLHERGTSLNESLYQSACVALTDDYEGVRTAAVHMVWVLAHMYPERCVPVPGSDEQLRLVDDGFVKICNMINDISVNVRTKAASSLGSLHLVSPKFLEQTLDKKLMSNMRRKRTAAERARDHYTSGVWSSGKKWADDAPKEELDPDSINVMSIGACGAFVHGLEDEFSEVRNCTLDSLCELASQNAMFAAQCQDSIADMFNDEIEAVRLNAINSLKKLSTHLEIREDQLEIMLGVLMDFSYQSRESLRDMLCSMKFATKECLNTCVVALLNNLRRYPEDRLSIWKCMHHLGTNGSSLALPLLPEFLCLHPYFDTPEPEMDDPAYISILVLVFSAAAGNRTALPMFQDHTWRHYHYLRDSLPDLVPRLESRSSSGPSLQSPGDLLSPCVATSFVQSTVDRLGDLQCMDISTATTLLESAISDLQRVSELDLESSASAECLCMFLQCQRLITQLMSQRAYLMAGSVTVDRLTVLVERVMDLTDRLLTLFQGLGNAELALFKQTELK</sequence>
<reference evidence="2" key="2">
    <citation type="submission" date="2020-11" db="EMBL/GenBank/DDBJ databases">
        <authorList>
            <person name="McCartney M.A."/>
            <person name="Auch B."/>
            <person name="Kono T."/>
            <person name="Mallez S."/>
            <person name="Becker A."/>
            <person name="Gohl D.M."/>
            <person name="Silverstein K.A.T."/>
            <person name="Koren S."/>
            <person name="Bechman K.B."/>
            <person name="Herman A."/>
            <person name="Abrahante J.E."/>
            <person name="Garbe J."/>
        </authorList>
    </citation>
    <scope>NUCLEOTIDE SEQUENCE</scope>
    <source>
        <strain evidence="2">Duluth1</strain>
        <tissue evidence="2">Whole animal</tissue>
    </source>
</reference>
<dbReference type="InterPro" id="IPR011989">
    <property type="entry name" value="ARM-like"/>
</dbReference>
<dbReference type="PANTHER" id="PTHR20938:SF0">
    <property type="entry name" value="INTEGRATOR COMPLEX SUBUNIT 4"/>
    <property type="match status" value="1"/>
</dbReference>
<evidence type="ECO:0000259" key="1">
    <source>
        <dbReference type="Pfam" id="PF24493"/>
    </source>
</evidence>
<evidence type="ECO:0000313" key="3">
    <source>
        <dbReference type="Proteomes" id="UP000828390"/>
    </source>
</evidence>
<dbReference type="InterPro" id="IPR016024">
    <property type="entry name" value="ARM-type_fold"/>
</dbReference>
<dbReference type="PANTHER" id="PTHR20938">
    <property type="entry name" value="INTEGRATOR COMPLEX SUBUNIT 4"/>
    <property type="match status" value="1"/>
</dbReference>
<proteinExistence type="predicted"/>
<dbReference type="EMBL" id="JAIWYP010000006">
    <property type="protein sequence ID" value="KAH3804008.1"/>
    <property type="molecule type" value="Genomic_DNA"/>
</dbReference>
<dbReference type="Gene3D" id="1.25.10.10">
    <property type="entry name" value="Leucine-rich Repeat Variant"/>
    <property type="match status" value="3"/>
</dbReference>
<dbReference type="SUPFAM" id="SSF48371">
    <property type="entry name" value="ARM repeat"/>
    <property type="match status" value="1"/>
</dbReference>
<evidence type="ECO:0000313" key="2">
    <source>
        <dbReference type="EMBL" id="KAH3804008.1"/>
    </source>
</evidence>
<dbReference type="InterPro" id="IPR056235">
    <property type="entry name" value="INTS4_8HBD"/>
</dbReference>
<dbReference type="AlphaFoldDB" id="A0A9D4FS61"/>
<organism evidence="2 3">
    <name type="scientific">Dreissena polymorpha</name>
    <name type="common">Zebra mussel</name>
    <name type="synonym">Mytilus polymorpha</name>
    <dbReference type="NCBI Taxonomy" id="45954"/>
    <lineage>
        <taxon>Eukaryota</taxon>
        <taxon>Metazoa</taxon>
        <taxon>Spiralia</taxon>
        <taxon>Lophotrochozoa</taxon>
        <taxon>Mollusca</taxon>
        <taxon>Bivalvia</taxon>
        <taxon>Autobranchia</taxon>
        <taxon>Heteroconchia</taxon>
        <taxon>Euheterodonta</taxon>
        <taxon>Imparidentia</taxon>
        <taxon>Neoheterodontei</taxon>
        <taxon>Myida</taxon>
        <taxon>Dreissenoidea</taxon>
        <taxon>Dreissenidae</taxon>
        <taxon>Dreissena</taxon>
    </lineage>
</organism>
<name>A0A9D4FS61_DREPO</name>
<feature type="domain" description="INTS4 8 helical bundle" evidence="1">
    <location>
        <begin position="623"/>
        <end position="736"/>
    </location>
</feature>
<comment type="caution">
    <text evidence="2">The sequence shown here is derived from an EMBL/GenBank/DDBJ whole genome shotgun (WGS) entry which is preliminary data.</text>
</comment>
<dbReference type="Pfam" id="PF24493">
    <property type="entry name" value="INTS4_8HBD"/>
    <property type="match status" value="1"/>
</dbReference>